<evidence type="ECO:0000256" key="1">
    <source>
        <dbReference type="SAM" id="MobiDB-lite"/>
    </source>
</evidence>
<gene>
    <name evidence="2" type="primary">LOC125550487</name>
</gene>
<feature type="compositionally biased region" description="Pro residues" evidence="1">
    <location>
        <begin position="150"/>
        <end position="159"/>
    </location>
</feature>
<accession>A0A8R7U3E4</accession>
<keyword evidence="3" id="KW-1185">Reference proteome</keyword>
<feature type="compositionally biased region" description="Low complexity" evidence="1">
    <location>
        <begin position="133"/>
        <end position="149"/>
    </location>
</feature>
<organism evidence="2 3">
    <name type="scientific">Triticum urartu</name>
    <name type="common">Red wild einkorn</name>
    <name type="synonym">Crithodium urartu</name>
    <dbReference type="NCBI Taxonomy" id="4572"/>
    <lineage>
        <taxon>Eukaryota</taxon>
        <taxon>Viridiplantae</taxon>
        <taxon>Streptophyta</taxon>
        <taxon>Embryophyta</taxon>
        <taxon>Tracheophyta</taxon>
        <taxon>Spermatophyta</taxon>
        <taxon>Magnoliopsida</taxon>
        <taxon>Liliopsida</taxon>
        <taxon>Poales</taxon>
        <taxon>Poaceae</taxon>
        <taxon>BOP clade</taxon>
        <taxon>Pooideae</taxon>
        <taxon>Triticodae</taxon>
        <taxon>Triticeae</taxon>
        <taxon>Triticinae</taxon>
        <taxon>Triticum</taxon>
    </lineage>
</organism>
<evidence type="ECO:0000313" key="3">
    <source>
        <dbReference type="Proteomes" id="UP000015106"/>
    </source>
</evidence>
<reference evidence="2" key="3">
    <citation type="submission" date="2022-06" db="UniProtKB">
        <authorList>
            <consortium name="EnsemblPlants"/>
        </authorList>
    </citation>
    <scope>IDENTIFICATION</scope>
</reference>
<reference evidence="2" key="2">
    <citation type="submission" date="2018-03" db="EMBL/GenBank/DDBJ databases">
        <title>The Triticum urartu genome reveals the dynamic nature of wheat genome evolution.</title>
        <authorList>
            <person name="Ling H."/>
            <person name="Ma B."/>
            <person name="Shi X."/>
            <person name="Liu H."/>
            <person name="Dong L."/>
            <person name="Sun H."/>
            <person name="Cao Y."/>
            <person name="Gao Q."/>
            <person name="Zheng S."/>
            <person name="Li Y."/>
            <person name="Yu Y."/>
            <person name="Du H."/>
            <person name="Qi M."/>
            <person name="Li Y."/>
            <person name="Yu H."/>
            <person name="Cui Y."/>
            <person name="Wang N."/>
            <person name="Chen C."/>
            <person name="Wu H."/>
            <person name="Zhao Y."/>
            <person name="Zhang J."/>
            <person name="Li Y."/>
            <person name="Zhou W."/>
            <person name="Zhang B."/>
            <person name="Hu W."/>
            <person name="Eijk M."/>
            <person name="Tang J."/>
            <person name="Witsenboer H."/>
            <person name="Zhao S."/>
            <person name="Li Z."/>
            <person name="Zhang A."/>
            <person name="Wang D."/>
            <person name="Liang C."/>
        </authorList>
    </citation>
    <scope>NUCLEOTIDE SEQUENCE [LARGE SCALE GENOMIC DNA]</scope>
    <source>
        <strain evidence="2">cv. G1812</strain>
    </source>
</reference>
<dbReference type="Gramene" id="TuG1812G0400000540.01.T03">
    <property type="protein sequence ID" value="TuG1812G0400000540.01.T03"/>
    <property type="gene ID" value="TuG1812G0400000540.01"/>
</dbReference>
<dbReference type="EnsemblPlants" id="TuG1812G0400000540.01.T03">
    <property type="protein sequence ID" value="TuG1812G0400000540.01.T03"/>
    <property type="gene ID" value="TuG1812G0400000540.01"/>
</dbReference>
<name>A0A8R7U3E4_TRIUA</name>
<proteinExistence type="predicted"/>
<feature type="region of interest" description="Disordered" evidence="1">
    <location>
        <begin position="133"/>
        <end position="159"/>
    </location>
</feature>
<sequence length="159" mass="17929">DDQSLIPLCYTYQVVVLPTLISSRLGYLESKEAAEQIKSLRSEPPHGSESSAELRKRRARHGFQLQQLPIIQDHTRVVVPGAPRDSVRHGIPVRHHGRVPCTCRSSFEIRLILFTCLLMEWVFGVCAARALTSTRGPSGGRSQRSWSRPWPKPRPTPLN</sequence>
<reference evidence="3" key="1">
    <citation type="journal article" date="2013" name="Nature">
        <title>Draft genome of the wheat A-genome progenitor Triticum urartu.</title>
        <authorList>
            <person name="Ling H.Q."/>
            <person name="Zhao S."/>
            <person name="Liu D."/>
            <person name="Wang J."/>
            <person name="Sun H."/>
            <person name="Zhang C."/>
            <person name="Fan H."/>
            <person name="Li D."/>
            <person name="Dong L."/>
            <person name="Tao Y."/>
            <person name="Gao C."/>
            <person name="Wu H."/>
            <person name="Li Y."/>
            <person name="Cui Y."/>
            <person name="Guo X."/>
            <person name="Zheng S."/>
            <person name="Wang B."/>
            <person name="Yu K."/>
            <person name="Liang Q."/>
            <person name="Yang W."/>
            <person name="Lou X."/>
            <person name="Chen J."/>
            <person name="Feng M."/>
            <person name="Jian J."/>
            <person name="Zhang X."/>
            <person name="Luo G."/>
            <person name="Jiang Y."/>
            <person name="Liu J."/>
            <person name="Wang Z."/>
            <person name="Sha Y."/>
            <person name="Zhang B."/>
            <person name="Wu H."/>
            <person name="Tang D."/>
            <person name="Shen Q."/>
            <person name="Xue P."/>
            <person name="Zou S."/>
            <person name="Wang X."/>
            <person name="Liu X."/>
            <person name="Wang F."/>
            <person name="Yang Y."/>
            <person name="An X."/>
            <person name="Dong Z."/>
            <person name="Zhang K."/>
            <person name="Zhang X."/>
            <person name="Luo M.C."/>
            <person name="Dvorak J."/>
            <person name="Tong Y."/>
            <person name="Wang J."/>
            <person name="Yang H."/>
            <person name="Li Z."/>
            <person name="Wang D."/>
            <person name="Zhang A."/>
            <person name="Wang J."/>
        </authorList>
    </citation>
    <scope>NUCLEOTIDE SEQUENCE</scope>
    <source>
        <strain evidence="3">cv. G1812</strain>
    </source>
</reference>
<evidence type="ECO:0000313" key="2">
    <source>
        <dbReference type="EnsemblPlants" id="TuG1812G0400000540.01.T03"/>
    </source>
</evidence>
<dbReference type="Proteomes" id="UP000015106">
    <property type="component" value="Chromosome 4"/>
</dbReference>
<dbReference type="AlphaFoldDB" id="A0A8R7U3E4"/>
<protein>
    <submittedName>
        <fullName evidence="2">Uncharacterized protein</fullName>
    </submittedName>
</protein>